<dbReference type="InterPro" id="IPR003779">
    <property type="entry name" value="CMD-like"/>
</dbReference>
<dbReference type="PANTHER" id="PTHR34846:SF5">
    <property type="entry name" value="CARBOXYMUCONOLACTONE DECARBOXYLASE-LIKE DOMAIN-CONTAINING PROTEIN"/>
    <property type="match status" value="1"/>
</dbReference>
<dbReference type="RefSeq" id="WP_273689454.1">
    <property type="nucleotide sequence ID" value="NZ_CP117411.1"/>
</dbReference>
<name>A0ABY7TNC8_9SPHN</name>
<dbReference type="Pfam" id="PF02627">
    <property type="entry name" value="CMD"/>
    <property type="match status" value="1"/>
</dbReference>
<evidence type="ECO:0000259" key="1">
    <source>
        <dbReference type="Pfam" id="PF02627"/>
    </source>
</evidence>
<gene>
    <name evidence="2" type="ORF">PQ455_04150</name>
</gene>
<sequence>MTQAAPDIAAIEAHEAAVLGQPPRLPVPPRHEVAEAAQEMSMRLRRGALGPDAQPIPLEDIPEIIFTLLRYPALWNLISDTSMHLLGSGALARRDTELVILRTTWLCRGSFAWGEHVRQAKAAGVTAEQIEWVARGGSAEPGWSAYDRALLSAVEELHGQSRIGDETWAVLADHLDGNQLFELPVLIGQFTMVAYFQNALRLPLAAGNIGLKAR</sequence>
<feature type="domain" description="Carboxymuconolactone decarboxylase-like" evidence="1">
    <location>
        <begin position="78"/>
        <end position="152"/>
    </location>
</feature>
<proteinExistence type="predicted"/>
<dbReference type="SUPFAM" id="SSF69118">
    <property type="entry name" value="AhpD-like"/>
    <property type="match status" value="1"/>
</dbReference>
<evidence type="ECO:0000313" key="3">
    <source>
        <dbReference type="Proteomes" id="UP001220395"/>
    </source>
</evidence>
<protein>
    <submittedName>
        <fullName evidence="2">Carboxymuconolactone decarboxylase family protein</fullName>
    </submittedName>
</protein>
<dbReference type="InterPro" id="IPR029032">
    <property type="entry name" value="AhpD-like"/>
</dbReference>
<reference evidence="2 3" key="1">
    <citation type="submission" date="2023-02" db="EMBL/GenBank/DDBJ databases">
        <title>Genome sequence of Sphingomonas naphthae.</title>
        <authorList>
            <person name="Kim S."/>
            <person name="Heo J."/>
            <person name="Kwon S.-W."/>
        </authorList>
    </citation>
    <scope>NUCLEOTIDE SEQUENCE [LARGE SCALE GENOMIC DNA]</scope>
    <source>
        <strain evidence="2 3">KACC 18716</strain>
    </source>
</reference>
<evidence type="ECO:0000313" key="2">
    <source>
        <dbReference type="EMBL" id="WCT74430.1"/>
    </source>
</evidence>
<dbReference type="Gene3D" id="1.20.1290.10">
    <property type="entry name" value="AhpD-like"/>
    <property type="match status" value="1"/>
</dbReference>
<accession>A0ABY7TNC8</accession>
<dbReference type="Proteomes" id="UP001220395">
    <property type="component" value="Chromosome"/>
</dbReference>
<dbReference type="PANTHER" id="PTHR34846">
    <property type="entry name" value="4-CARBOXYMUCONOLACTONE DECARBOXYLASE FAMILY PROTEIN (AFU_ORTHOLOGUE AFUA_6G11590)"/>
    <property type="match status" value="1"/>
</dbReference>
<organism evidence="2 3">
    <name type="scientific">Sphingomonas naphthae</name>
    <dbReference type="NCBI Taxonomy" id="1813468"/>
    <lineage>
        <taxon>Bacteria</taxon>
        <taxon>Pseudomonadati</taxon>
        <taxon>Pseudomonadota</taxon>
        <taxon>Alphaproteobacteria</taxon>
        <taxon>Sphingomonadales</taxon>
        <taxon>Sphingomonadaceae</taxon>
        <taxon>Sphingomonas</taxon>
    </lineage>
</organism>
<keyword evidence="3" id="KW-1185">Reference proteome</keyword>
<dbReference type="EMBL" id="CP117411">
    <property type="protein sequence ID" value="WCT74430.1"/>
    <property type="molecule type" value="Genomic_DNA"/>
</dbReference>